<dbReference type="Proteomes" id="UP001219037">
    <property type="component" value="Chromosome"/>
</dbReference>
<dbReference type="RefSeq" id="WP_278158071.1">
    <property type="nucleotide sequence ID" value="NZ_CP121252.1"/>
</dbReference>
<reference evidence="1 2" key="1">
    <citation type="submission" date="2023-04" db="EMBL/GenBank/DDBJ databases">
        <title>Funneling lignin-derived compounds into biodiesel using alkali-halophilic Citricoccus sp. P2.</title>
        <authorList>
            <person name="Luo C.-B."/>
        </authorList>
    </citation>
    <scope>NUCLEOTIDE SEQUENCE [LARGE SCALE GENOMIC DNA]</scope>
    <source>
        <strain evidence="1 2">P2</strain>
    </source>
</reference>
<organism evidence="1 2">
    <name type="scientific">Citricoccus muralis</name>
    <dbReference type="NCBI Taxonomy" id="169134"/>
    <lineage>
        <taxon>Bacteria</taxon>
        <taxon>Bacillati</taxon>
        <taxon>Actinomycetota</taxon>
        <taxon>Actinomycetes</taxon>
        <taxon>Micrococcales</taxon>
        <taxon>Micrococcaceae</taxon>
        <taxon>Citricoccus</taxon>
    </lineage>
</organism>
<proteinExistence type="predicted"/>
<keyword evidence="2" id="KW-1185">Reference proteome</keyword>
<name>A0ABY8H6Z6_9MICC</name>
<gene>
    <name evidence="1" type="ORF">P8192_02035</name>
</gene>
<evidence type="ECO:0000313" key="1">
    <source>
        <dbReference type="EMBL" id="WFP16926.1"/>
    </source>
</evidence>
<evidence type="ECO:0000313" key="2">
    <source>
        <dbReference type="Proteomes" id="UP001219037"/>
    </source>
</evidence>
<sequence>MAEAATGLSGEFLEHGGGHLKLTHGVFVIERGQAIFRYRNCHVQTGLLAGFAA</sequence>
<accession>A0ABY8H6Z6</accession>
<dbReference type="EMBL" id="CP121252">
    <property type="protein sequence ID" value="WFP16926.1"/>
    <property type="molecule type" value="Genomic_DNA"/>
</dbReference>
<protein>
    <submittedName>
        <fullName evidence="1">Uncharacterized protein</fullName>
    </submittedName>
</protein>